<evidence type="ECO:0000313" key="2">
    <source>
        <dbReference type="Proteomes" id="UP000270296"/>
    </source>
</evidence>
<dbReference type="AlphaFoldDB" id="A0A183IAF3"/>
<organism evidence="3">
    <name type="scientific">Soboliphyme baturini</name>
    <dbReference type="NCBI Taxonomy" id="241478"/>
    <lineage>
        <taxon>Eukaryota</taxon>
        <taxon>Metazoa</taxon>
        <taxon>Ecdysozoa</taxon>
        <taxon>Nematoda</taxon>
        <taxon>Enoplea</taxon>
        <taxon>Dorylaimia</taxon>
        <taxon>Dioctophymatida</taxon>
        <taxon>Dioctophymatoidea</taxon>
        <taxon>Soboliphymatidae</taxon>
        <taxon>Soboliphyme</taxon>
    </lineage>
</organism>
<dbReference type="Proteomes" id="UP000270296">
    <property type="component" value="Unassembled WGS sequence"/>
</dbReference>
<reference evidence="1 2" key="2">
    <citation type="submission" date="2018-11" db="EMBL/GenBank/DDBJ databases">
        <authorList>
            <consortium name="Pathogen Informatics"/>
        </authorList>
    </citation>
    <scope>NUCLEOTIDE SEQUENCE [LARGE SCALE GENOMIC DNA]</scope>
</reference>
<name>A0A183IAF3_9BILA</name>
<keyword evidence="2" id="KW-1185">Reference proteome</keyword>
<evidence type="ECO:0000313" key="1">
    <source>
        <dbReference type="EMBL" id="VDO85606.1"/>
    </source>
</evidence>
<sequence length="47" mass="5207">MAEVGVCSELGADTQRRSVPETRSSLQACRWLTKDCVECFGARCRSI</sequence>
<protein>
    <submittedName>
        <fullName evidence="1 3">Uncharacterized protein</fullName>
    </submittedName>
</protein>
<evidence type="ECO:0000313" key="3">
    <source>
        <dbReference type="WBParaSite" id="SBAD_0000062001-mRNA-1"/>
    </source>
</evidence>
<proteinExistence type="predicted"/>
<accession>A0A183IAF3</accession>
<gene>
    <name evidence="1" type="ORF">SBAD_LOCUS597</name>
</gene>
<dbReference type="WBParaSite" id="SBAD_0000062001-mRNA-1">
    <property type="protein sequence ID" value="SBAD_0000062001-mRNA-1"/>
    <property type="gene ID" value="SBAD_0000062001"/>
</dbReference>
<reference evidence="3" key="1">
    <citation type="submission" date="2016-06" db="UniProtKB">
        <authorList>
            <consortium name="WormBaseParasite"/>
        </authorList>
    </citation>
    <scope>IDENTIFICATION</scope>
</reference>
<dbReference type="EMBL" id="UZAM01002099">
    <property type="protein sequence ID" value="VDO85606.1"/>
    <property type="molecule type" value="Genomic_DNA"/>
</dbReference>